<dbReference type="AlphaFoldDB" id="A0A0A9FLR9"/>
<reference evidence="1" key="1">
    <citation type="submission" date="2014-09" db="EMBL/GenBank/DDBJ databases">
        <authorList>
            <person name="Magalhaes I.L.F."/>
            <person name="Oliveira U."/>
            <person name="Santos F.R."/>
            <person name="Vidigal T.H.D.A."/>
            <person name="Brescovit A.D."/>
            <person name="Santos A.J."/>
        </authorList>
    </citation>
    <scope>NUCLEOTIDE SEQUENCE</scope>
    <source>
        <tissue evidence="1">Shoot tissue taken approximately 20 cm above the soil surface</tissue>
    </source>
</reference>
<sequence>MTRICEPQLRSFRLSCASLPPTGSYKTSMPFRPLAFKNDLALSITLSSLESIT</sequence>
<reference evidence="1" key="2">
    <citation type="journal article" date="2015" name="Data Brief">
        <title>Shoot transcriptome of the giant reed, Arundo donax.</title>
        <authorList>
            <person name="Barrero R.A."/>
            <person name="Guerrero F.D."/>
            <person name="Moolhuijzen P."/>
            <person name="Goolsby J.A."/>
            <person name="Tidwell J."/>
            <person name="Bellgard S.E."/>
            <person name="Bellgard M.I."/>
        </authorList>
    </citation>
    <scope>NUCLEOTIDE SEQUENCE</scope>
    <source>
        <tissue evidence="1">Shoot tissue taken approximately 20 cm above the soil surface</tissue>
    </source>
</reference>
<organism evidence="1">
    <name type="scientific">Arundo donax</name>
    <name type="common">Giant reed</name>
    <name type="synonym">Donax arundinaceus</name>
    <dbReference type="NCBI Taxonomy" id="35708"/>
    <lineage>
        <taxon>Eukaryota</taxon>
        <taxon>Viridiplantae</taxon>
        <taxon>Streptophyta</taxon>
        <taxon>Embryophyta</taxon>
        <taxon>Tracheophyta</taxon>
        <taxon>Spermatophyta</taxon>
        <taxon>Magnoliopsida</taxon>
        <taxon>Liliopsida</taxon>
        <taxon>Poales</taxon>
        <taxon>Poaceae</taxon>
        <taxon>PACMAD clade</taxon>
        <taxon>Arundinoideae</taxon>
        <taxon>Arundineae</taxon>
        <taxon>Arundo</taxon>
    </lineage>
</organism>
<name>A0A0A9FLR9_ARUDO</name>
<protein>
    <submittedName>
        <fullName evidence="1">Uncharacterized protein</fullName>
    </submittedName>
</protein>
<accession>A0A0A9FLR9</accession>
<evidence type="ECO:0000313" key="1">
    <source>
        <dbReference type="EMBL" id="JAE11066.1"/>
    </source>
</evidence>
<proteinExistence type="predicted"/>
<dbReference type="EMBL" id="GBRH01186830">
    <property type="protein sequence ID" value="JAE11066.1"/>
    <property type="molecule type" value="Transcribed_RNA"/>
</dbReference>